<keyword evidence="4" id="KW-1185">Reference proteome</keyword>
<organism evidence="3 4">
    <name type="scientific">Natronocalculus amylovorans</name>
    <dbReference type="NCBI Taxonomy" id="2917812"/>
    <lineage>
        <taxon>Archaea</taxon>
        <taxon>Methanobacteriati</taxon>
        <taxon>Methanobacteriota</taxon>
        <taxon>Stenosarchaea group</taxon>
        <taxon>Halobacteria</taxon>
        <taxon>Halobacteriales</taxon>
        <taxon>Haloferacaceae</taxon>
        <taxon>Natronocalculus</taxon>
    </lineage>
</organism>
<evidence type="ECO:0000259" key="1">
    <source>
        <dbReference type="Pfam" id="PF00534"/>
    </source>
</evidence>
<evidence type="ECO:0000259" key="2">
    <source>
        <dbReference type="Pfam" id="PF13439"/>
    </source>
</evidence>
<dbReference type="Proteomes" id="UP001203207">
    <property type="component" value="Unassembled WGS sequence"/>
</dbReference>
<dbReference type="Gene3D" id="3.40.50.2000">
    <property type="entry name" value="Glycogen Phosphorylase B"/>
    <property type="match status" value="2"/>
</dbReference>
<reference evidence="3" key="2">
    <citation type="submission" date="2022-02" db="EMBL/GenBank/DDBJ databases">
        <authorList>
            <person name="Elcheninov A.G."/>
            <person name="Sorokin D.Y."/>
            <person name="Kublanov I.V."/>
        </authorList>
    </citation>
    <scope>NUCLEOTIDE SEQUENCE</scope>
    <source>
        <strain evidence="3">AArc-St2</strain>
    </source>
</reference>
<proteinExistence type="predicted"/>
<dbReference type="CDD" id="cd03801">
    <property type="entry name" value="GT4_PimA-like"/>
    <property type="match status" value="1"/>
</dbReference>
<dbReference type="SUPFAM" id="SSF53756">
    <property type="entry name" value="UDP-Glycosyltransferase/glycogen phosphorylase"/>
    <property type="match status" value="1"/>
</dbReference>
<accession>A0AAE3K6U2</accession>
<dbReference type="PANTHER" id="PTHR12526:SF630">
    <property type="entry name" value="GLYCOSYLTRANSFERASE"/>
    <property type="match status" value="1"/>
</dbReference>
<name>A0AAE3K6U2_9EURY</name>
<dbReference type="EMBL" id="JAKRVX010000001">
    <property type="protein sequence ID" value="MCL9815353.1"/>
    <property type="molecule type" value="Genomic_DNA"/>
</dbReference>
<dbReference type="GO" id="GO:0016757">
    <property type="term" value="F:glycosyltransferase activity"/>
    <property type="evidence" value="ECO:0007669"/>
    <property type="project" value="InterPro"/>
</dbReference>
<reference evidence="3" key="1">
    <citation type="journal article" date="2022" name="Syst. Appl. Microbiol.">
        <title>Natronocalculus amylovorans gen. nov., sp. nov., and Natranaeroarchaeum aerophilus sp. nov., dominant culturable amylolytic natronoarchaea from hypersaline soda lakes in southwestern Siberia.</title>
        <authorList>
            <person name="Sorokin D.Y."/>
            <person name="Elcheninov A.G."/>
            <person name="Khizhniak T.V."/>
            <person name="Koenen M."/>
            <person name="Bale N.J."/>
            <person name="Damste J.S.S."/>
            <person name="Kublanov I.V."/>
        </authorList>
    </citation>
    <scope>NUCLEOTIDE SEQUENCE</scope>
    <source>
        <strain evidence="3">AArc-St2</strain>
    </source>
</reference>
<dbReference type="PANTHER" id="PTHR12526">
    <property type="entry name" value="GLYCOSYLTRANSFERASE"/>
    <property type="match status" value="1"/>
</dbReference>
<dbReference type="Pfam" id="PF00534">
    <property type="entry name" value="Glycos_transf_1"/>
    <property type="match status" value="1"/>
</dbReference>
<sequence>MRVTFVSMETPHRRDMPAIVRLSRLARTLAADGHEITICCTKWWEGEHKTFEQHDIEYRAVTDTPSTRSFAAKLPFVLRKCNSDVIHLLNSPPALVRAARAATTFRRTPIVVDWWSDVDGDSARSYEKAVRSSDRVVVPSRFIETMVREHGAAESTVQVIPEGVKMDLIREVEPKDGIDMVYSRRLDEHANVETFLLALAELRNRGWNAVVIGDGPTRQDAERTARDLRIDDKVRFVGDLPIRDRVSLFKGAHVFAQTAEFEPFASELLWALACGCVGIVEYQVGSSAHELVEGKSKLEGTRGRLVTSPQELAEEVVATRSLSRMKVDNAYDAYSYDTVVDDYLAVYESATQATGLF</sequence>
<dbReference type="AlphaFoldDB" id="A0AAE3K6U2"/>
<evidence type="ECO:0000313" key="3">
    <source>
        <dbReference type="EMBL" id="MCL9815353.1"/>
    </source>
</evidence>
<dbReference type="Pfam" id="PF13439">
    <property type="entry name" value="Glyco_transf_4"/>
    <property type="match status" value="1"/>
</dbReference>
<dbReference type="InterPro" id="IPR028098">
    <property type="entry name" value="Glyco_trans_4-like_N"/>
</dbReference>
<feature type="domain" description="Glycosyltransferase subfamily 4-like N-terminal" evidence="2">
    <location>
        <begin position="23"/>
        <end position="166"/>
    </location>
</feature>
<protein>
    <submittedName>
        <fullName evidence="3">Glycosyltransferase family 4 protein</fullName>
    </submittedName>
</protein>
<gene>
    <name evidence="3" type="ORF">AArcSt2_00180</name>
</gene>
<dbReference type="InterPro" id="IPR001296">
    <property type="entry name" value="Glyco_trans_1"/>
</dbReference>
<feature type="domain" description="Glycosyl transferase family 1" evidence="1">
    <location>
        <begin position="173"/>
        <end position="314"/>
    </location>
</feature>
<dbReference type="RefSeq" id="WP_174653095.1">
    <property type="nucleotide sequence ID" value="NZ_JAKRVX010000001.1"/>
</dbReference>
<evidence type="ECO:0000313" key="4">
    <source>
        <dbReference type="Proteomes" id="UP001203207"/>
    </source>
</evidence>
<comment type="caution">
    <text evidence="3">The sequence shown here is derived from an EMBL/GenBank/DDBJ whole genome shotgun (WGS) entry which is preliminary data.</text>
</comment>